<name>A0ACC7PAA6_9PSED</name>
<keyword evidence="2" id="KW-1185">Reference proteome</keyword>
<dbReference type="EMBL" id="JAPEQY010000003">
    <property type="protein sequence ID" value="MFO2476945.1"/>
    <property type="molecule type" value="Genomic_DNA"/>
</dbReference>
<protein>
    <submittedName>
        <fullName evidence="1">IclR family transcriptional regulator</fullName>
    </submittedName>
</protein>
<comment type="caution">
    <text evidence="1">The sequence shown here is derived from an EMBL/GenBank/DDBJ whole genome shotgun (WGS) entry which is preliminary data.</text>
</comment>
<sequence length="277" mass="30627">MNDSDLLKDAQDKYIVPGLERGLLLLCEFSRRNRTLTAPELARRLALPRSTIFRLLTTLETMGFVTRSGNEYRLGMSVLRLGFEYLASLELTELGQPLLARLCDRLNYPSNLVVRDGRSIVYVAKVSPPSVFSNAVNVGTRLPAHATVLGRILLEDLSLAELRELYPEEHLEQHSPCTPKTVLELFDLVQADRQRGFVSGEGFFESAISTVAAPVRDQSGGIVAALGVTIPTLQIGHVNFEELLTQVRRSADELSRLLNYNGGAHGGQPRVTALMRD</sequence>
<proteinExistence type="predicted"/>
<organism evidence="1 2">
    <name type="scientific">Pseudomonas imrae</name>
    <dbReference type="NCBI Taxonomy" id="2992837"/>
    <lineage>
        <taxon>Bacteria</taxon>
        <taxon>Pseudomonadati</taxon>
        <taxon>Pseudomonadota</taxon>
        <taxon>Gammaproteobacteria</taxon>
        <taxon>Pseudomonadales</taxon>
        <taxon>Pseudomonadaceae</taxon>
        <taxon>Pseudomonas</taxon>
    </lineage>
</organism>
<evidence type="ECO:0000313" key="1">
    <source>
        <dbReference type="EMBL" id="MFO2476945.1"/>
    </source>
</evidence>
<dbReference type="Proteomes" id="UP001637618">
    <property type="component" value="Unassembled WGS sequence"/>
</dbReference>
<reference evidence="1" key="1">
    <citation type="submission" date="2022-11" db="EMBL/GenBank/DDBJ databases">
        <title>Draft genome sequences of strains of Pseudomonas imrae sp. nov.</title>
        <authorList>
            <person name="Salva Serra F."/>
            <person name="Nimje P."/>
            <person name="Moore E.R.B."/>
            <person name="Marathe N.P."/>
        </authorList>
    </citation>
    <scope>NUCLEOTIDE SEQUENCE</scope>
    <source>
        <strain evidence="1">15FMM2</strain>
    </source>
</reference>
<evidence type="ECO:0000313" key="2">
    <source>
        <dbReference type="Proteomes" id="UP001637618"/>
    </source>
</evidence>
<gene>
    <name evidence="1" type="ORF">OOJ96_05940</name>
</gene>
<accession>A0ACC7PAA6</accession>